<proteinExistence type="inferred from homology"/>
<dbReference type="InterPro" id="IPR004656">
    <property type="entry name" value="HMG_CoA_Synthase"/>
</dbReference>
<dbReference type="NCBIfam" id="NF003274">
    <property type="entry name" value="PRK04262.1"/>
    <property type="match status" value="1"/>
</dbReference>
<feature type="domain" description="Beta-ketoacyl-[acyl-carrier-protein] synthase III C-terminal" evidence="3">
    <location>
        <begin position="225"/>
        <end position="305"/>
    </location>
</feature>
<dbReference type="InterPro" id="IPR013528">
    <property type="entry name" value="HMG_CoA_synth_N"/>
</dbReference>
<dbReference type="PANTHER" id="PTHR43323">
    <property type="entry name" value="3-HYDROXY-3-METHYLGLUTARYL COENZYME A SYNTHASE"/>
    <property type="match status" value="1"/>
</dbReference>
<evidence type="ECO:0000313" key="4">
    <source>
        <dbReference type="EMBL" id="AGF93537.1"/>
    </source>
</evidence>
<dbReference type="GO" id="GO:0004421">
    <property type="term" value="F:hydroxymethylglutaryl-CoA synthase activity"/>
    <property type="evidence" value="ECO:0007669"/>
    <property type="project" value="InterPro"/>
</dbReference>
<keyword evidence="1" id="KW-0808">Transferase</keyword>
<dbReference type="GO" id="GO:0006084">
    <property type="term" value="P:acetyl-CoA metabolic process"/>
    <property type="evidence" value="ECO:0007669"/>
    <property type="project" value="TreeGrafter"/>
</dbReference>
<dbReference type="AlphaFoldDB" id="M1Q2Q4"/>
<protein>
    <submittedName>
        <fullName evidence="4">Hydroxymethylglutaryl-CoA synthase</fullName>
    </submittedName>
</protein>
<dbReference type="InterPro" id="IPR013747">
    <property type="entry name" value="ACP_syn_III_C"/>
</dbReference>
<dbReference type="NCBIfam" id="TIGR00748">
    <property type="entry name" value="HMG_CoA_syn_Arc"/>
    <property type="match status" value="1"/>
</dbReference>
<evidence type="ECO:0000259" key="2">
    <source>
        <dbReference type="Pfam" id="PF01154"/>
    </source>
</evidence>
<name>M1Q2Q4_9ZZZZ</name>
<sequence length="351" mass="37986">MIRLDTAIIGYGSYIPKWRIKAEEIAKIWGKDAKRVKNKLNIKEKSVANDDEDTTTIAVNAARNAIEKSEIDPQNLGAIYVGSESHAYAVKPTATMVAEAVQATPNLTAADYEFACKAGTAAIQTCMGLVESGMCEYGMAIGADTAQSRPGGALEYTAAAGGSAFIIGSSGENSIADIEGTESYTTDIPDFWRRNKQPYPEHGGRFTARPAYFKHVLSAANKLLRKLESTPQDYDYAVFHQPNGKFPLKAAKRLGFDKEKIEPGLLTPQIGNTYSGAVPLGLASVLDQAEPGERIFVVSFGSGAGSDAFSLSVNEGIEKNDNSVPKVKDFLKDTEYLDYGEYAKRRDLLVK</sequence>
<dbReference type="Pfam" id="PF08541">
    <property type="entry name" value="ACP_syn_III_C"/>
    <property type="match status" value="1"/>
</dbReference>
<organism evidence="4">
    <name type="scientific">uncultured organism</name>
    <dbReference type="NCBI Taxonomy" id="155900"/>
    <lineage>
        <taxon>unclassified sequences</taxon>
        <taxon>environmental samples</taxon>
    </lineage>
</organism>
<accession>M1Q2Q4</accession>
<dbReference type="CDD" id="cd00827">
    <property type="entry name" value="init_cond_enzymes"/>
    <property type="match status" value="1"/>
</dbReference>
<dbReference type="InterPro" id="IPR016039">
    <property type="entry name" value="Thiolase-like"/>
</dbReference>
<dbReference type="EMBL" id="JX684096">
    <property type="protein sequence ID" value="AGF93537.1"/>
    <property type="molecule type" value="Genomic_DNA"/>
</dbReference>
<dbReference type="Pfam" id="PF01154">
    <property type="entry name" value="HMG_CoA_synt_N"/>
    <property type="match status" value="1"/>
</dbReference>
<dbReference type="Gene3D" id="3.40.47.10">
    <property type="match status" value="1"/>
</dbReference>
<gene>
    <name evidence="4" type="ORF">FLSS-10_0012</name>
</gene>
<dbReference type="PANTHER" id="PTHR43323:SF2">
    <property type="entry name" value="HYDROXYMETHYLGLUTARYL-COA SYNTHASE"/>
    <property type="match status" value="1"/>
</dbReference>
<dbReference type="GO" id="GO:0010142">
    <property type="term" value="P:farnesyl diphosphate biosynthetic process, mevalonate pathway"/>
    <property type="evidence" value="ECO:0007669"/>
    <property type="project" value="TreeGrafter"/>
</dbReference>
<feature type="domain" description="Hydroxymethylglutaryl-coenzyme A synthase N-terminal" evidence="2">
    <location>
        <begin position="5"/>
        <end position="169"/>
    </location>
</feature>
<evidence type="ECO:0000256" key="1">
    <source>
        <dbReference type="ARBA" id="ARBA00022679"/>
    </source>
</evidence>
<dbReference type="SUPFAM" id="SSF53901">
    <property type="entry name" value="Thiolase-like"/>
    <property type="match status" value="2"/>
</dbReference>
<evidence type="ECO:0000259" key="3">
    <source>
        <dbReference type="Pfam" id="PF08541"/>
    </source>
</evidence>
<dbReference type="HAMAP" id="MF_01409">
    <property type="entry name" value="HMG_CoA_synth_arch"/>
    <property type="match status" value="1"/>
</dbReference>
<reference evidence="4" key="1">
    <citation type="journal article" date="2013" name="Syst. Appl. Microbiol.">
        <title>New insights into the archaeal diversity of a hypersaline microbial mat obtained by a metagenomic approach.</title>
        <authorList>
            <person name="Lopez-Lopez A."/>
            <person name="Richter M."/>
            <person name="Pena A."/>
            <person name="Tamames J."/>
            <person name="Rossello-Mora R."/>
        </authorList>
    </citation>
    <scope>NUCLEOTIDE SEQUENCE</scope>
</reference>